<proteinExistence type="predicted"/>
<reference evidence="1 2" key="1">
    <citation type="journal article" date="2020" name="Genomics">
        <title>Complete, high-quality genomes from long-read metagenomic sequencing of two wolf lichen thalli reveals enigmatic genome architecture.</title>
        <authorList>
            <person name="McKenzie S.K."/>
            <person name="Walston R.F."/>
            <person name="Allen J.L."/>
        </authorList>
    </citation>
    <scope>NUCLEOTIDE SEQUENCE [LARGE SCALE GENOMIC DNA]</scope>
    <source>
        <strain evidence="1">WasteWater1</strain>
    </source>
</reference>
<dbReference type="RefSeq" id="XP_037151809.1">
    <property type="nucleotide sequence ID" value="XM_037292390.1"/>
</dbReference>
<accession>A0A8H6CF82</accession>
<dbReference type="Proteomes" id="UP000593566">
    <property type="component" value="Unassembled WGS sequence"/>
</dbReference>
<evidence type="ECO:0000313" key="1">
    <source>
        <dbReference type="EMBL" id="KAF6222374.1"/>
    </source>
</evidence>
<keyword evidence="2" id="KW-1185">Reference proteome</keyword>
<comment type="caution">
    <text evidence="1">The sequence shown here is derived from an EMBL/GenBank/DDBJ whole genome shotgun (WGS) entry which is preliminary data.</text>
</comment>
<protein>
    <submittedName>
        <fullName evidence="1">Uncharacterized protein</fullName>
    </submittedName>
</protein>
<gene>
    <name evidence="1" type="ORF">HO133_001460</name>
</gene>
<dbReference type="EMBL" id="JACCJB010000012">
    <property type="protein sequence ID" value="KAF6222374.1"/>
    <property type="molecule type" value="Genomic_DNA"/>
</dbReference>
<sequence>MPDASSKSPTTKLVAVRKFVEPQYLEPPFSTCQNELDAPMEVWRPIHLNCIQLADEVDPVGDGAMALYIYAVGAPFETILNNYMITSQAIHPPGVGSVSNGTLTGVTTNGSLELAWALQDT</sequence>
<dbReference type="GeneID" id="59329876"/>
<dbReference type="AlphaFoldDB" id="A0A8H6CF82"/>
<evidence type="ECO:0000313" key="2">
    <source>
        <dbReference type="Proteomes" id="UP000593566"/>
    </source>
</evidence>
<name>A0A8H6CF82_9LECA</name>
<organism evidence="1 2">
    <name type="scientific">Letharia lupina</name>
    <dbReference type="NCBI Taxonomy" id="560253"/>
    <lineage>
        <taxon>Eukaryota</taxon>
        <taxon>Fungi</taxon>
        <taxon>Dikarya</taxon>
        <taxon>Ascomycota</taxon>
        <taxon>Pezizomycotina</taxon>
        <taxon>Lecanoromycetes</taxon>
        <taxon>OSLEUM clade</taxon>
        <taxon>Lecanoromycetidae</taxon>
        <taxon>Lecanorales</taxon>
        <taxon>Lecanorineae</taxon>
        <taxon>Parmeliaceae</taxon>
        <taxon>Letharia</taxon>
    </lineage>
</organism>